<comment type="caution">
    <text evidence="4">The sequence shown here is derived from an EMBL/GenBank/DDBJ whole genome shotgun (WGS) entry which is preliminary data.</text>
</comment>
<dbReference type="InterPro" id="IPR013783">
    <property type="entry name" value="Ig-like_fold"/>
</dbReference>
<dbReference type="PANTHER" id="PTHR46708:SF2">
    <property type="entry name" value="FIBRONECTIN TYPE-III DOMAIN-CONTAINING PROTEIN"/>
    <property type="match status" value="1"/>
</dbReference>
<feature type="domain" description="Fibronectin type-III" evidence="3">
    <location>
        <begin position="209"/>
        <end position="295"/>
    </location>
</feature>
<proteinExistence type="predicted"/>
<protein>
    <recommendedName>
        <fullName evidence="3">Fibronectin type-III domain-containing protein</fullName>
    </recommendedName>
</protein>
<dbReference type="SUPFAM" id="SSF49265">
    <property type="entry name" value="Fibronectin type III"/>
    <property type="match status" value="2"/>
</dbReference>
<evidence type="ECO:0000256" key="1">
    <source>
        <dbReference type="ARBA" id="ARBA00022737"/>
    </source>
</evidence>
<name>A0ABY2ALH4_9GAMM</name>
<dbReference type="InterPro" id="IPR003961">
    <property type="entry name" value="FN3_dom"/>
</dbReference>
<feature type="region of interest" description="Disordered" evidence="2">
    <location>
        <begin position="1"/>
        <end position="28"/>
    </location>
</feature>
<dbReference type="CDD" id="cd00063">
    <property type="entry name" value="FN3"/>
    <property type="match status" value="3"/>
</dbReference>
<dbReference type="InterPro" id="IPR036116">
    <property type="entry name" value="FN3_sf"/>
</dbReference>
<organism evidence="4 5">
    <name type="scientific">Corallincola luteus</name>
    <dbReference type="NCBI Taxonomy" id="1775177"/>
    <lineage>
        <taxon>Bacteria</taxon>
        <taxon>Pseudomonadati</taxon>
        <taxon>Pseudomonadota</taxon>
        <taxon>Gammaproteobacteria</taxon>
        <taxon>Alteromonadales</taxon>
        <taxon>Psychromonadaceae</taxon>
        <taxon>Corallincola</taxon>
    </lineage>
</organism>
<evidence type="ECO:0000259" key="3">
    <source>
        <dbReference type="PROSITE" id="PS50853"/>
    </source>
</evidence>
<dbReference type="InterPro" id="IPR050991">
    <property type="entry name" value="ECM_Regulatory_Proteins"/>
</dbReference>
<feature type="domain" description="Fibronectin type-III" evidence="3">
    <location>
        <begin position="116"/>
        <end position="203"/>
    </location>
</feature>
<dbReference type="SMART" id="SM00060">
    <property type="entry name" value="FN3"/>
    <property type="match status" value="3"/>
</dbReference>
<accession>A0ABY2ALH4</accession>
<sequence length="897" mass="99769">MTGCGGADKPIKKEQPEQPYKPMSPTELSMGAASANAISLIWADGQNSELLSAYELFRDGVLIKTLAVDEFAYTDTELQANTSYVYSLRAVGSDGEYSDKISASASTSTTPYQPLAPTELNIIATSANTISLRWSDVQNGELLSSYELFRGGQLIKSIAVDVFTYTDTQLEQNTAYVYSIRAVSKEGEYSQKASTSASTAEELPYEPMSPTELSMSAASTNTISLSWTDGQNNKYLSAYELFRDGGLIKTLAVDVLTYTDNNLKHNTSYVYSLRAVSSEGQYSPQISISASTVEGEPVVVGVMEKAIINAMVYTVKDPEQQDVLFTPTEALSFCEDLGLDLGLLPPYQSQAMMDLQAKYSVYADQVGRSFETREPVAVSVNTIDDADEIQFADAGRVIVCANTEDSYIIKASEVNVNYLDHGWSDGFDMDDISVSYKEGYLQVSNRSPRQIHSPLIKLDDNYFVIDHVLEPYSVLTFTSSEYSTLAFIDQAPFWKLNMTGFQTEVADGWVHPLTEDQAATFVDLIIRHKWIGNRFDTNLLFLDDYIFDAKYDNRQTYSDHEFAQHAFHNMLTHKSTSRYGMLDDAHSALGVATLGNGSLALSRSRIEEAKSTMGNTYSHERLHNHGFGHDTGMTYGWTDVLTAYGRNNGYYHYLAPELVQEKNALFAQAQWQISGTDSVSLHVNFASTVNRVELNQFIVSVKSHDINSIKIYDANEAIMQDVTLDRSIENKAWLFYEGAISLPARTIAETNQNLNHYQMVIDMPFPSAPMEVVINARGADDSQSLAAFFTYDIRFGIKEQEFTNAVIYMEKDTDGQDILYTPEEALSYCEDKGLDLGVLPAYKSRNMMDLQTKYAKYADQVGRSFETGEPVAVSVPTTYSSGKIHYTRAGRVIVCSN</sequence>
<dbReference type="RefSeq" id="WP_131415262.1">
    <property type="nucleotide sequence ID" value="NZ_SJXE01000003.1"/>
</dbReference>
<dbReference type="EMBL" id="SJXE01000003">
    <property type="protein sequence ID" value="TCI03774.1"/>
    <property type="molecule type" value="Genomic_DNA"/>
</dbReference>
<dbReference type="Proteomes" id="UP000292554">
    <property type="component" value="Unassembled WGS sequence"/>
</dbReference>
<keyword evidence="1" id="KW-0677">Repeat</keyword>
<dbReference type="PROSITE" id="PS50853">
    <property type="entry name" value="FN3"/>
    <property type="match status" value="2"/>
</dbReference>
<reference evidence="4 5" key="1">
    <citation type="submission" date="2019-02" db="EMBL/GenBank/DDBJ databases">
        <title>Corallincola luteus sp. nov., a marine bacterium isolated from surface sediment of Bohai Sea in China.</title>
        <authorList>
            <person name="Ren Q."/>
        </authorList>
    </citation>
    <scope>NUCLEOTIDE SEQUENCE [LARGE SCALE GENOMIC DNA]</scope>
    <source>
        <strain evidence="4 5">DASS28</strain>
    </source>
</reference>
<dbReference type="Gene3D" id="2.60.40.10">
    <property type="entry name" value="Immunoglobulins"/>
    <property type="match status" value="3"/>
</dbReference>
<dbReference type="PANTHER" id="PTHR46708">
    <property type="entry name" value="TENASCIN"/>
    <property type="match status" value="1"/>
</dbReference>
<gene>
    <name evidence="4" type="ORF">EZV61_09575</name>
</gene>
<keyword evidence="5" id="KW-1185">Reference proteome</keyword>
<feature type="region of interest" description="Disordered" evidence="2">
    <location>
        <begin position="191"/>
        <end position="211"/>
    </location>
</feature>
<dbReference type="Pfam" id="PF00041">
    <property type="entry name" value="fn3"/>
    <property type="match status" value="2"/>
</dbReference>
<evidence type="ECO:0000256" key="2">
    <source>
        <dbReference type="SAM" id="MobiDB-lite"/>
    </source>
</evidence>
<evidence type="ECO:0000313" key="5">
    <source>
        <dbReference type="Proteomes" id="UP000292554"/>
    </source>
</evidence>
<evidence type="ECO:0000313" key="4">
    <source>
        <dbReference type="EMBL" id="TCI03774.1"/>
    </source>
</evidence>